<dbReference type="Proteomes" id="UP000284841">
    <property type="component" value="Unassembled WGS sequence"/>
</dbReference>
<comment type="caution">
    <text evidence="2">The sequence shown here is derived from an EMBL/GenBank/DDBJ whole genome shotgun (WGS) entry which is preliminary data.</text>
</comment>
<proteinExistence type="predicted"/>
<name>A0A415E7J6_9FIRM</name>
<feature type="coiled-coil region" evidence="1">
    <location>
        <begin position="18"/>
        <end position="65"/>
    </location>
</feature>
<dbReference type="AlphaFoldDB" id="A0A415E7J6"/>
<dbReference type="EMBL" id="QRMS01000001">
    <property type="protein sequence ID" value="RHJ89772.1"/>
    <property type="molecule type" value="Genomic_DNA"/>
</dbReference>
<accession>A0A415E7J6</accession>
<keyword evidence="1" id="KW-0175">Coiled coil</keyword>
<gene>
    <name evidence="2" type="ORF">DW099_04190</name>
</gene>
<sequence>MSDDKKTEKKIASYGKNIKVWLDEIERNQKKLQAEENEKKQEKLKKKIENNKESLKKTVEWLVEEGGNPKDFLKDITELHSQVIKDMFPSGADSDTVAIEKEIQRIKKMLNEDLKEAMEKYSYDPEEPIETRYKNKLFKAETTVGRWMLNAGNESLKDSMYYRECWNYDRDYEKTKDQYFTKEEQGLIEKCIQSRLEERDFLRQKNAFMYNLGLSIQKTAVKIGEWGDITSARVLAQGLSKEIFQQTVTEIEGKLPKDELKKRADEMTRRYIQFISDPHELEEAMIQKKESEIEADKLLAELRSSTEGAKMLLSGRERRQVEQWMEIAESEVEGQNILAYELLCEKLGKERAKFILLCKADPDLEKRKEALTSYSFEELGL</sequence>
<protein>
    <submittedName>
        <fullName evidence="2">Uncharacterized protein</fullName>
    </submittedName>
</protein>
<evidence type="ECO:0000313" key="3">
    <source>
        <dbReference type="Proteomes" id="UP000284841"/>
    </source>
</evidence>
<evidence type="ECO:0000313" key="2">
    <source>
        <dbReference type="EMBL" id="RHJ89772.1"/>
    </source>
</evidence>
<dbReference type="RefSeq" id="WP_118333810.1">
    <property type="nucleotide sequence ID" value="NZ_AP025567.1"/>
</dbReference>
<organism evidence="2 3">
    <name type="scientific">Emergencia timonensis</name>
    <dbReference type="NCBI Taxonomy" id="1776384"/>
    <lineage>
        <taxon>Bacteria</taxon>
        <taxon>Bacillati</taxon>
        <taxon>Bacillota</taxon>
        <taxon>Clostridia</taxon>
        <taxon>Peptostreptococcales</taxon>
        <taxon>Anaerovoracaceae</taxon>
        <taxon>Emergencia</taxon>
    </lineage>
</organism>
<keyword evidence="3" id="KW-1185">Reference proteome</keyword>
<reference evidence="2 3" key="1">
    <citation type="submission" date="2018-08" db="EMBL/GenBank/DDBJ databases">
        <title>A genome reference for cultivated species of the human gut microbiota.</title>
        <authorList>
            <person name="Zou Y."/>
            <person name="Xue W."/>
            <person name="Luo G."/>
        </authorList>
    </citation>
    <scope>NUCLEOTIDE SEQUENCE [LARGE SCALE GENOMIC DNA]</scope>
    <source>
        <strain evidence="2 3">AM07-24</strain>
    </source>
</reference>
<evidence type="ECO:0000256" key="1">
    <source>
        <dbReference type="SAM" id="Coils"/>
    </source>
</evidence>